<dbReference type="Proteomes" id="UP000287394">
    <property type="component" value="Chromosome"/>
</dbReference>
<dbReference type="AlphaFoldDB" id="A0A402CPU2"/>
<reference evidence="1 2" key="1">
    <citation type="journal article" date="2019" name="Int. J. Syst. Evol. Microbiol.">
        <title>Capsulimonas corticalis gen. nov., sp. nov., an aerobic capsulated bacterium, of a novel bacterial order, Capsulimonadales ord. nov., of the class Armatimonadia of the phylum Armatimonadetes.</title>
        <authorList>
            <person name="Li J."/>
            <person name="Kudo C."/>
            <person name="Tonouchi A."/>
        </authorList>
    </citation>
    <scope>NUCLEOTIDE SEQUENCE [LARGE SCALE GENOMIC DNA]</scope>
    <source>
        <strain evidence="1 2">AX-7</strain>
    </source>
</reference>
<dbReference type="KEGG" id="ccot:CCAX7_48580"/>
<name>A0A402CPU2_9BACT</name>
<dbReference type="RefSeq" id="WP_119319496.1">
    <property type="nucleotide sequence ID" value="NZ_AP025739.1"/>
</dbReference>
<sequence>MPPSLNRPIPWILGLVLIVFVVSLCFNPAECNDLFWQIRTGHDIAVTGHAPHSDTFSWTRYGTPWIAHEWLCFLLMWKLMQIGGFSAIWIAESAMVALTFIVVYIHILRETEGSPITSFLLALSAAIVSCGFFQPRPHLWTYLFLAITIATIMRLRKPDASWKNSWLLLIVFLIWSNVHAGVIVGVGMVFAFAIGDALQAWSSPAERGDLLARAKRTALLGIACAATTFFTPYSWHIYENMGATLGNTTMLNIVSEWASPNFHDADGKVLEVFLGLLAYGVAFTRRKREWAPILILILLVHEALAASRNVPLLAVAGMMLISPDIYSGIKRHLLTSRDAGASLFAASPTLVSVIAVAVAIVAASAMRSASALQNIGYPHEPLAPRIATASYQLGSFPSAACRFMEAEQFPASVKIYNIYDIGGYLIWRLPQYPVFVDGRADVYFGKTLEDTNKIYSLPYNWRSLMDSYGVDVIFTTATQNQTKIYLDAPDWALVYADRAALAGSPKSKSTKVNALIFVKRLPKYSALIARCRRDCPAISQMQATPAPCNYAALQ</sequence>
<dbReference type="EMBL" id="AP025739">
    <property type="protein sequence ID" value="BDI32807.1"/>
    <property type="molecule type" value="Genomic_DNA"/>
</dbReference>
<protein>
    <submittedName>
        <fullName evidence="1">Uncharacterized protein</fullName>
    </submittedName>
</protein>
<accession>A0A402CPU2</accession>
<proteinExistence type="predicted"/>
<evidence type="ECO:0000313" key="2">
    <source>
        <dbReference type="Proteomes" id="UP000287394"/>
    </source>
</evidence>
<evidence type="ECO:0000313" key="1">
    <source>
        <dbReference type="EMBL" id="BDI32807.1"/>
    </source>
</evidence>
<gene>
    <name evidence="1" type="ORF">CCAX7_48580</name>
</gene>
<keyword evidence="2" id="KW-1185">Reference proteome</keyword>
<organism evidence="1 2">
    <name type="scientific">Capsulimonas corticalis</name>
    <dbReference type="NCBI Taxonomy" id="2219043"/>
    <lineage>
        <taxon>Bacteria</taxon>
        <taxon>Bacillati</taxon>
        <taxon>Armatimonadota</taxon>
        <taxon>Armatimonadia</taxon>
        <taxon>Capsulimonadales</taxon>
        <taxon>Capsulimonadaceae</taxon>
        <taxon>Capsulimonas</taxon>
    </lineage>
</organism>
<dbReference type="OrthoDB" id="3463714at2"/>